<accession>A0ACB8S6P3</accession>
<reference evidence="1" key="2">
    <citation type="journal article" date="2022" name="New Phytol.">
        <title>Evolutionary transition to the ectomycorrhizal habit in the genomes of a hyperdiverse lineage of mushroom-forming fungi.</title>
        <authorList>
            <person name="Looney B."/>
            <person name="Miyauchi S."/>
            <person name="Morin E."/>
            <person name="Drula E."/>
            <person name="Courty P.E."/>
            <person name="Kohler A."/>
            <person name="Kuo A."/>
            <person name="LaButti K."/>
            <person name="Pangilinan J."/>
            <person name="Lipzen A."/>
            <person name="Riley R."/>
            <person name="Andreopoulos W."/>
            <person name="He G."/>
            <person name="Johnson J."/>
            <person name="Nolan M."/>
            <person name="Tritt A."/>
            <person name="Barry K.W."/>
            <person name="Grigoriev I.V."/>
            <person name="Nagy L.G."/>
            <person name="Hibbett D."/>
            <person name="Henrissat B."/>
            <person name="Matheny P.B."/>
            <person name="Labbe J."/>
            <person name="Martin F.M."/>
        </authorList>
    </citation>
    <scope>NUCLEOTIDE SEQUENCE</scope>
    <source>
        <strain evidence="1">FP105234-sp</strain>
    </source>
</reference>
<gene>
    <name evidence="1" type="ORF">FA95DRAFT_1553847</name>
</gene>
<evidence type="ECO:0000313" key="1">
    <source>
        <dbReference type="EMBL" id="KAI0052159.1"/>
    </source>
</evidence>
<comment type="caution">
    <text evidence="1">The sequence shown here is derived from an EMBL/GenBank/DDBJ whole genome shotgun (WGS) entry which is preliminary data.</text>
</comment>
<name>A0ACB8S6P3_9AGAM</name>
<reference evidence="1" key="1">
    <citation type="submission" date="2021-02" db="EMBL/GenBank/DDBJ databases">
        <authorList>
            <consortium name="DOE Joint Genome Institute"/>
            <person name="Ahrendt S."/>
            <person name="Looney B.P."/>
            <person name="Miyauchi S."/>
            <person name="Morin E."/>
            <person name="Drula E."/>
            <person name="Courty P.E."/>
            <person name="Chicoki N."/>
            <person name="Fauchery L."/>
            <person name="Kohler A."/>
            <person name="Kuo A."/>
            <person name="Labutti K."/>
            <person name="Pangilinan J."/>
            <person name="Lipzen A."/>
            <person name="Riley R."/>
            <person name="Andreopoulos W."/>
            <person name="He G."/>
            <person name="Johnson J."/>
            <person name="Barry K.W."/>
            <person name="Grigoriev I.V."/>
            <person name="Nagy L."/>
            <person name="Hibbett D."/>
            <person name="Henrissat B."/>
            <person name="Matheny P.B."/>
            <person name="Labbe J."/>
            <person name="Martin F."/>
        </authorList>
    </citation>
    <scope>NUCLEOTIDE SEQUENCE</scope>
    <source>
        <strain evidence="1">FP105234-sp</strain>
    </source>
</reference>
<organism evidence="1 2">
    <name type="scientific">Auriscalpium vulgare</name>
    <dbReference type="NCBI Taxonomy" id="40419"/>
    <lineage>
        <taxon>Eukaryota</taxon>
        <taxon>Fungi</taxon>
        <taxon>Dikarya</taxon>
        <taxon>Basidiomycota</taxon>
        <taxon>Agaricomycotina</taxon>
        <taxon>Agaricomycetes</taxon>
        <taxon>Russulales</taxon>
        <taxon>Auriscalpiaceae</taxon>
        <taxon>Auriscalpium</taxon>
    </lineage>
</organism>
<dbReference type="Proteomes" id="UP000814033">
    <property type="component" value="Unassembled WGS sequence"/>
</dbReference>
<evidence type="ECO:0000313" key="2">
    <source>
        <dbReference type="Proteomes" id="UP000814033"/>
    </source>
</evidence>
<sequence length="71" mass="7517">MTSARPAPHTSRPLARTSTTPRPSHVSSPARPAPPTPRAPGQTHCQTRGLAGLARSRCALRARIANRETLG</sequence>
<proteinExistence type="predicted"/>
<protein>
    <submittedName>
        <fullName evidence="1">Uncharacterized protein</fullName>
    </submittedName>
</protein>
<keyword evidence="2" id="KW-1185">Reference proteome</keyword>
<dbReference type="EMBL" id="MU275847">
    <property type="protein sequence ID" value="KAI0052159.1"/>
    <property type="molecule type" value="Genomic_DNA"/>
</dbReference>